<dbReference type="AlphaFoldDB" id="A0A927HG69"/>
<evidence type="ECO:0000313" key="1">
    <source>
        <dbReference type="EMBL" id="MBD3663955.1"/>
    </source>
</evidence>
<name>A0A927HG69_9RHOB</name>
<comment type="caution">
    <text evidence="1">The sequence shown here is derived from an EMBL/GenBank/DDBJ whole genome shotgun (WGS) entry which is preliminary data.</text>
</comment>
<evidence type="ECO:0000313" key="2">
    <source>
        <dbReference type="Proteomes" id="UP000635142"/>
    </source>
</evidence>
<sequence length="76" mass="8936">MDNMPRHMNAEHWIRHIFSSKSARDGGVVRRKVRDVERIIGSGAFEAEVRRRGYRAVQNGQHYVVFCNAERLRLIE</sequence>
<organism evidence="1 2">
    <name type="scientific">Sulfitobacter aestuariivivens</name>
    <dbReference type="NCBI Taxonomy" id="2766981"/>
    <lineage>
        <taxon>Bacteria</taxon>
        <taxon>Pseudomonadati</taxon>
        <taxon>Pseudomonadota</taxon>
        <taxon>Alphaproteobacteria</taxon>
        <taxon>Rhodobacterales</taxon>
        <taxon>Roseobacteraceae</taxon>
        <taxon>Sulfitobacter</taxon>
    </lineage>
</organism>
<gene>
    <name evidence="1" type="ORF">H9Q16_08490</name>
</gene>
<dbReference type="Proteomes" id="UP000635142">
    <property type="component" value="Unassembled WGS sequence"/>
</dbReference>
<accession>A0A927HG69</accession>
<keyword evidence="2" id="KW-1185">Reference proteome</keyword>
<reference evidence="1" key="1">
    <citation type="submission" date="2020-08" db="EMBL/GenBank/DDBJ databases">
        <title>Sulfitobacter aestuariivivens sp. nov., isolated from a tidal flat.</title>
        <authorList>
            <person name="Park S."/>
            <person name="Yoon J.-H."/>
        </authorList>
    </citation>
    <scope>NUCLEOTIDE SEQUENCE</scope>
    <source>
        <strain evidence="1">TSTF-M16</strain>
    </source>
</reference>
<dbReference type="EMBL" id="JACTAG010000001">
    <property type="protein sequence ID" value="MBD3663955.1"/>
    <property type="molecule type" value="Genomic_DNA"/>
</dbReference>
<proteinExistence type="predicted"/>
<dbReference type="GO" id="GO:0016853">
    <property type="term" value="F:isomerase activity"/>
    <property type="evidence" value="ECO:0007669"/>
    <property type="project" value="UniProtKB-KW"/>
</dbReference>
<protein>
    <submittedName>
        <fullName evidence="1">N-(5'-phosphoribosyl)anthranilate isomerase</fullName>
    </submittedName>
</protein>
<dbReference type="RefSeq" id="WP_191074872.1">
    <property type="nucleotide sequence ID" value="NZ_JBHSVY010000001.1"/>
</dbReference>
<keyword evidence="1" id="KW-0413">Isomerase</keyword>